<comment type="function">
    <text evidence="1">Involved in the transposition of the insertion sequence.</text>
</comment>
<dbReference type="GO" id="GO:0003676">
    <property type="term" value="F:nucleic acid binding"/>
    <property type="evidence" value="ECO:0007669"/>
    <property type="project" value="InterPro"/>
</dbReference>
<evidence type="ECO:0000313" key="4">
    <source>
        <dbReference type="Proteomes" id="UP001198026"/>
    </source>
</evidence>
<evidence type="ECO:0000256" key="1">
    <source>
        <dbReference type="ARBA" id="ARBA00002286"/>
    </source>
</evidence>
<reference evidence="3" key="1">
    <citation type="submission" date="2021-10" db="EMBL/GenBank/DDBJ databases">
        <title>Evolutionary history and lifestyle of the vertebrate symbiont Limosilactobacillus reuteri.</title>
        <authorList>
            <person name="Zheng J."/>
            <person name="Li F."/>
            <person name="Gaenzle M."/>
            <person name="Walter J."/>
        </authorList>
    </citation>
    <scope>NUCLEOTIDE SEQUENCE</scope>
    <source>
        <strain evidence="3">GQ_1_3_1</strain>
    </source>
</reference>
<dbReference type="NCBIfam" id="NF033516">
    <property type="entry name" value="transpos_IS3"/>
    <property type="match status" value="1"/>
</dbReference>
<comment type="caution">
    <text evidence="3">The sequence shown here is derived from an EMBL/GenBank/DDBJ whole genome shotgun (WGS) entry which is preliminary data.</text>
</comment>
<dbReference type="InterPro" id="IPR048020">
    <property type="entry name" value="Transpos_IS3"/>
</dbReference>
<accession>A0AAW4X3L4</accession>
<sequence>MSRNTQSGGETTGRYQAIQEMINEGYLVTELTKAAGISRQAYYKWCHHQPTVHELQDREILALIKQLEEEHKFSVGYDKMTRLINLDEQLSYRVNKKRIQRIMSEHGIKADYRQPKRKRGQERQTYEAENLLNRKFKQQAANQVWVTDTTELTYGTRFNKVRLHVVLDLYGQYPISWLITPTETTEGAIRVFQQAQFKEGTLAPLIHTDRGAAYTSKLFNQYLAINGASHSYSAPGTPADNAVIEHWWADFKAIWIAHLPKAQTLIELEHQVNDGIKYFTDKFISKTRNDLTATEFRFGKAK</sequence>
<gene>
    <name evidence="3" type="ORF">LMB76_01890</name>
</gene>
<feature type="domain" description="Integrase catalytic" evidence="2">
    <location>
        <begin position="137"/>
        <end position="301"/>
    </location>
</feature>
<dbReference type="InterPro" id="IPR001584">
    <property type="entry name" value="Integrase_cat-core"/>
</dbReference>
<dbReference type="PANTHER" id="PTHR46889:SF5">
    <property type="entry name" value="INTEGRASE PROTEIN"/>
    <property type="match status" value="1"/>
</dbReference>
<evidence type="ECO:0000313" key="3">
    <source>
        <dbReference type="EMBL" id="MCC4476990.1"/>
    </source>
</evidence>
<dbReference type="Proteomes" id="UP001198026">
    <property type="component" value="Unassembled WGS sequence"/>
</dbReference>
<dbReference type="Pfam" id="PF13276">
    <property type="entry name" value="HTH_21"/>
    <property type="match status" value="1"/>
</dbReference>
<dbReference type="PROSITE" id="PS50994">
    <property type="entry name" value="INTEGRASE"/>
    <property type="match status" value="1"/>
</dbReference>
<dbReference type="SUPFAM" id="SSF53098">
    <property type="entry name" value="Ribonuclease H-like"/>
    <property type="match status" value="1"/>
</dbReference>
<dbReference type="GO" id="GO:0015074">
    <property type="term" value="P:DNA integration"/>
    <property type="evidence" value="ECO:0007669"/>
    <property type="project" value="InterPro"/>
</dbReference>
<dbReference type="InterPro" id="IPR025948">
    <property type="entry name" value="HTH-like_dom"/>
</dbReference>
<dbReference type="InterPro" id="IPR012337">
    <property type="entry name" value="RNaseH-like_sf"/>
</dbReference>
<dbReference type="EMBL" id="JAJGWB010000079">
    <property type="protein sequence ID" value="MCC4476990.1"/>
    <property type="molecule type" value="Genomic_DNA"/>
</dbReference>
<organism evidence="3 4">
    <name type="scientific">Limosilactobacillus reuteri</name>
    <name type="common">Lactobacillus reuteri</name>
    <dbReference type="NCBI Taxonomy" id="1598"/>
    <lineage>
        <taxon>Bacteria</taxon>
        <taxon>Bacillati</taxon>
        <taxon>Bacillota</taxon>
        <taxon>Bacilli</taxon>
        <taxon>Lactobacillales</taxon>
        <taxon>Lactobacillaceae</taxon>
        <taxon>Limosilactobacillus</taxon>
    </lineage>
</organism>
<dbReference type="AlphaFoldDB" id="A0AAW4X3L4"/>
<dbReference type="InterPro" id="IPR036397">
    <property type="entry name" value="RNaseH_sf"/>
</dbReference>
<dbReference type="InterPro" id="IPR050900">
    <property type="entry name" value="Transposase_IS3/IS150/IS904"/>
</dbReference>
<proteinExistence type="predicted"/>
<name>A0AAW4X3L4_LIMRT</name>
<dbReference type="PANTHER" id="PTHR46889">
    <property type="entry name" value="TRANSPOSASE INSF FOR INSERTION SEQUENCE IS3B-RELATED"/>
    <property type="match status" value="1"/>
</dbReference>
<evidence type="ECO:0000259" key="2">
    <source>
        <dbReference type="PROSITE" id="PS50994"/>
    </source>
</evidence>
<dbReference type="Pfam" id="PF00665">
    <property type="entry name" value="rve"/>
    <property type="match status" value="1"/>
</dbReference>
<protein>
    <submittedName>
        <fullName evidence="3">IS3 family transposase</fullName>
    </submittedName>
</protein>
<dbReference type="Gene3D" id="3.30.420.10">
    <property type="entry name" value="Ribonuclease H-like superfamily/Ribonuclease H"/>
    <property type="match status" value="1"/>
</dbReference>